<evidence type="ECO:0000256" key="2">
    <source>
        <dbReference type="ARBA" id="ARBA00022552"/>
    </source>
</evidence>
<dbReference type="SUPFAM" id="SSF53335">
    <property type="entry name" value="S-adenosyl-L-methionine-dependent methyltransferases"/>
    <property type="match status" value="1"/>
</dbReference>
<dbReference type="GO" id="GO:0003676">
    <property type="term" value="F:nucleic acid binding"/>
    <property type="evidence" value="ECO:0007669"/>
    <property type="project" value="InterPro"/>
</dbReference>
<evidence type="ECO:0000259" key="6">
    <source>
        <dbReference type="Pfam" id="PF05175"/>
    </source>
</evidence>
<reference evidence="8" key="1">
    <citation type="journal article" date="2014" name="Int. J. Syst. Evol. Microbiol.">
        <title>Complete genome sequence of Corynebacterium casei LMG S-19264T (=DSM 44701T), isolated from a smear-ripened cheese.</title>
        <authorList>
            <consortium name="US DOE Joint Genome Institute (JGI-PGF)"/>
            <person name="Walter F."/>
            <person name="Albersmeier A."/>
            <person name="Kalinowski J."/>
            <person name="Ruckert C."/>
        </authorList>
    </citation>
    <scope>NUCLEOTIDE SEQUENCE</scope>
    <source>
        <strain evidence="8">CGMCC 1.15425</strain>
    </source>
</reference>
<dbReference type="InterPro" id="IPR013675">
    <property type="entry name" value="Mtase_sm_N"/>
</dbReference>
<keyword evidence="4" id="KW-0808">Transferase</keyword>
<dbReference type="Proteomes" id="UP000627715">
    <property type="component" value="Unassembled WGS sequence"/>
</dbReference>
<dbReference type="AlphaFoldDB" id="A0A917LUU2"/>
<dbReference type="RefSeq" id="WP_068811956.1">
    <property type="nucleotide sequence ID" value="NZ_BMIY01000006.1"/>
</dbReference>
<evidence type="ECO:0000256" key="3">
    <source>
        <dbReference type="ARBA" id="ARBA00022603"/>
    </source>
</evidence>
<keyword evidence="5" id="KW-0949">S-adenosyl-L-methionine</keyword>
<keyword evidence="9" id="KW-1185">Reference proteome</keyword>
<keyword evidence="3 8" id="KW-0489">Methyltransferase</keyword>
<dbReference type="PROSITE" id="PS00092">
    <property type="entry name" value="N6_MTASE"/>
    <property type="match status" value="1"/>
</dbReference>
<organism evidence="8 9">
    <name type="scientific">Pseudohongiella nitratireducens</name>
    <dbReference type="NCBI Taxonomy" id="1768907"/>
    <lineage>
        <taxon>Bacteria</taxon>
        <taxon>Pseudomonadati</taxon>
        <taxon>Pseudomonadota</taxon>
        <taxon>Gammaproteobacteria</taxon>
        <taxon>Pseudomonadales</taxon>
        <taxon>Pseudohongiellaceae</taxon>
        <taxon>Pseudohongiella</taxon>
    </lineage>
</organism>
<dbReference type="InterPro" id="IPR002052">
    <property type="entry name" value="DNA_methylase_N6_adenine_CS"/>
</dbReference>
<sequence length="353" mass="39074">MKDNLLSLAVTYLADGVTWLVDENLTADDIGVLHLPTGLQAVTNRSDLNKALGLKKTQVNFSDFNLDEMAASSKVVYRISKEKLLAHHCINQSLRNLKRGGELILLGGKQDGIKSIVKNLDKIYGSKTRIKKHGTSYVATCTMEDSLYQRLHAQPDFPGLPDDSYTKLRKVSHRGVSFHSKPGVFGWNKVDRGSELLVSMLPEICKYQKQQNDVLDLGCGWGYLMLATADMPFQRRIATDNNIAAVSTAAYNFKEAGMAVECVADDCASQISGRFDLILCNPPFHQGFSVSDSMTEKFVAAAARLCRRDTRVGFVVNQFIPLPKVAEKYFPTCRELLAADGFKVFLLSPASPR</sequence>
<dbReference type="PANTHER" id="PTHR47816">
    <property type="entry name" value="RIBOSOMAL RNA SMALL SUBUNIT METHYLTRANSFERASE C"/>
    <property type="match status" value="1"/>
</dbReference>
<gene>
    <name evidence="8" type="primary">rsmC</name>
    <name evidence="8" type="ORF">GCM10011403_14510</name>
</gene>
<dbReference type="OrthoDB" id="29650at2"/>
<keyword evidence="1" id="KW-0963">Cytoplasm</keyword>
<dbReference type="CDD" id="cd02440">
    <property type="entry name" value="AdoMet_MTases"/>
    <property type="match status" value="1"/>
</dbReference>
<dbReference type="InterPro" id="IPR029063">
    <property type="entry name" value="SAM-dependent_MTases_sf"/>
</dbReference>
<dbReference type="GO" id="GO:0008990">
    <property type="term" value="F:rRNA (guanine-N2-)-methyltransferase activity"/>
    <property type="evidence" value="ECO:0007669"/>
    <property type="project" value="InterPro"/>
</dbReference>
<dbReference type="InterPro" id="IPR046977">
    <property type="entry name" value="RsmC/RlmG"/>
</dbReference>
<dbReference type="PANTHER" id="PTHR47816:SF4">
    <property type="entry name" value="RIBOSOMAL RNA SMALL SUBUNIT METHYLTRANSFERASE C"/>
    <property type="match status" value="1"/>
</dbReference>
<proteinExistence type="predicted"/>
<evidence type="ECO:0000256" key="4">
    <source>
        <dbReference type="ARBA" id="ARBA00022679"/>
    </source>
</evidence>
<dbReference type="EMBL" id="BMIY01000006">
    <property type="protein sequence ID" value="GGG58261.1"/>
    <property type="molecule type" value="Genomic_DNA"/>
</dbReference>
<comment type="caution">
    <text evidence="8">The sequence shown here is derived from an EMBL/GenBank/DDBJ whole genome shotgun (WGS) entry which is preliminary data.</text>
</comment>
<dbReference type="Pfam" id="PF08468">
    <property type="entry name" value="MTS_N"/>
    <property type="match status" value="1"/>
</dbReference>
<keyword evidence="2" id="KW-0698">rRNA processing</keyword>
<protein>
    <submittedName>
        <fullName evidence="8">Ribosomal RNA small subunit methyltransferase C</fullName>
    </submittedName>
</protein>
<reference evidence="8" key="2">
    <citation type="submission" date="2020-09" db="EMBL/GenBank/DDBJ databases">
        <authorList>
            <person name="Sun Q."/>
            <person name="Zhou Y."/>
        </authorList>
    </citation>
    <scope>NUCLEOTIDE SEQUENCE</scope>
    <source>
        <strain evidence="8">CGMCC 1.15425</strain>
    </source>
</reference>
<feature type="domain" description="Methyltransferase small" evidence="6">
    <location>
        <begin position="176"/>
        <end position="345"/>
    </location>
</feature>
<accession>A0A917LUU2</accession>
<evidence type="ECO:0000313" key="9">
    <source>
        <dbReference type="Proteomes" id="UP000627715"/>
    </source>
</evidence>
<dbReference type="InterPro" id="IPR007848">
    <property type="entry name" value="Small_mtfrase_dom"/>
</dbReference>
<dbReference type="Gene3D" id="3.40.50.150">
    <property type="entry name" value="Vaccinia Virus protein VP39"/>
    <property type="match status" value="2"/>
</dbReference>
<dbReference type="Pfam" id="PF05175">
    <property type="entry name" value="MTS"/>
    <property type="match status" value="1"/>
</dbReference>
<evidence type="ECO:0000256" key="5">
    <source>
        <dbReference type="ARBA" id="ARBA00022691"/>
    </source>
</evidence>
<evidence type="ECO:0000313" key="8">
    <source>
        <dbReference type="EMBL" id="GGG58261.1"/>
    </source>
</evidence>
<name>A0A917LUU2_9GAMM</name>
<evidence type="ECO:0000256" key="1">
    <source>
        <dbReference type="ARBA" id="ARBA00022490"/>
    </source>
</evidence>
<evidence type="ECO:0000259" key="7">
    <source>
        <dbReference type="Pfam" id="PF08468"/>
    </source>
</evidence>
<feature type="domain" description="Methyltransferase small N-terminal" evidence="7">
    <location>
        <begin position="50"/>
        <end position="126"/>
    </location>
</feature>